<feature type="domain" description="Hydantoinase A/oxoprolinase" evidence="1">
    <location>
        <begin position="2"/>
        <end position="52"/>
    </location>
</feature>
<feature type="non-terminal residue" evidence="2">
    <location>
        <position position="1"/>
    </location>
</feature>
<proteinExistence type="predicted"/>
<evidence type="ECO:0000259" key="1">
    <source>
        <dbReference type="Pfam" id="PF01968"/>
    </source>
</evidence>
<dbReference type="InterPro" id="IPR002821">
    <property type="entry name" value="Hydantoinase_A"/>
</dbReference>
<sequence>LRILTSYGGTMSPYAKSLIPTMVSGPIGGMIGSKFIAEKYGIQNLVSSDVGGHFF</sequence>
<dbReference type="AlphaFoldDB" id="X1TNH4"/>
<gene>
    <name evidence="2" type="ORF">S12H4_32757</name>
</gene>
<dbReference type="EMBL" id="BARW01019230">
    <property type="protein sequence ID" value="GAI92921.1"/>
    <property type="molecule type" value="Genomic_DNA"/>
</dbReference>
<name>X1TNH4_9ZZZZ</name>
<protein>
    <recommendedName>
        <fullName evidence="1">Hydantoinase A/oxoprolinase domain-containing protein</fullName>
    </recommendedName>
</protein>
<dbReference type="Pfam" id="PF01968">
    <property type="entry name" value="Hydantoinase_A"/>
    <property type="match status" value="1"/>
</dbReference>
<dbReference type="GO" id="GO:0016787">
    <property type="term" value="F:hydrolase activity"/>
    <property type="evidence" value="ECO:0007669"/>
    <property type="project" value="InterPro"/>
</dbReference>
<comment type="caution">
    <text evidence="2">The sequence shown here is derived from an EMBL/GenBank/DDBJ whole genome shotgun (WGS) entry which is preliminary data.</text>
</comment>
<accession>X1TNH4</accession>
<organism evidence="2">
    <name type="scientific">marine sediment metagenome</name>
    <dbReference type="NCBI Taxonomy" id="412755"/>
    <lineage>
        <taxon>unclassified sequences</taxon>
        <taxon>metagenomes</taxon>
        <taxon>ecological metagenomes</taxon>
    </lineage>
</organism>
<reference evidence="2" key="1">
    <citation type="journal article" date="2014" name="Front. Microbiol.">
        <title>High frequency of phylogenetically diverse reductive dehalogenase-homologous genes in deep subseafloor sedimentary metagenomes.</title>
        <authorList>
            <person name="Kawai M."/>
            <person name="Futagami T."/>
            <person name="Toyoda A."/>
            <person name="Takaki Y."/>
            <person name="Nishi S."/>
            <person name="Hori S."/>
            <person name="Arai W."/>
            <person name="Tsubouchi T."/>
            <person name="Morono Y."/>
            <person name="Uchiyama I."/>
            <person name="Ito T."/>
            <person name="Fujiyama A."/>
            <person name="Inagaki F."/>
            <person name="Takami H."/>
        </authorList>
    </citation>
    <scope>NUCLEOTIDE SEQUENCE</scope>
    <source>
        <strain evidence="2">Expedition CK06-06</strain>
    </source>
</reference>
<evidence type="ECO:0000313" key="2">
    <source>
        <dbReference type="EMBL" id="GAI92921.1"/>
    </source>
</evidence>